<reference evidence="8" key="1">
    <citation type="submission" date="2022-11" db="EMBL/GenBank/DDBJ databases">
        <title>Genome Sequence of Cubamyces cubensis.</title>
        <authorList>
            <person name="Buettner E."/>
        </authorList>
    </citation>
    <scope>NUCLEOTIDE SEQUENCE</scope>
    <source>
        <strain evidence="8">MPL-01</strain>
    </source>
</reference>
<feature type="domain" description="Glycosyl hydrolase family 30 TIM-barrel" evidence="7">
    <location>
        <begin position="156"/>
        <end position="448"/>
    </location>
</feature>
<evidence type="ECO:0000256" key="6">
    <source>
        <dbReference type="SAM" id="SignalP"/>
    </source>
</evidence>
<keyword evidence="4" id="KW-0326">Glycosidase</keyword>
<dbReference type="EMBL" id="JAPEVG010000666">
    <property type="protein sequence ID" value="KAJ8456535.1"/>
    <property type="molecule type" value="Genomic_DNA"/>
</dbReference>
<protein>
    <recommendedName>
        <fullName evidence="7">Glycosyl hydrolase family 30 TIM-barrel domain-containing protein</fullName>
    </recommendedName>
</protein>
<keyword evidence="2 6" id="KW-0732">Signal</keyword>
<evidence type="ECO:0000256" key="2">
    <source>
        <dbReference type="ARBA" id="ARBA00022729"/>
    </source>
</evidence>
<feature type="chain" id="PRO_5042203264" description="Glycosyl hydrolase family 30 TIM-barrel domain-containing protein" evidence="6">
    <location>
        <begin position="20"/>
        <end position="613"/>
    </location>
</feature>
<dbReference type="GO" id="GO:0016020">
    <property type="term" value="C:membrane"/>
    <property type="evidence" value="ECO:0007669"/>
    <property type="project" value="GOC"/>
</dbReference>
<evidence type="ECO:0000313" key="8">
    <source>
        <dbReference type="EMBL" id="KAJ8456535.1"/>
    </source>
</evidence>
<dbReference type="GO" id="GO:0004348">
    <property type="term" value="F:glucosylceramidase activity"/>
    <property type="evidence" value="ECO:0007669"/>
    <property type="project" value="InterPro"/>
</dbReference>
<dbReference type="PANTHER" id="PTHR11069">
    <property type="entry name" value="GLUCOSYLCERAMIDASE"/>
    <property type="match status" value="1"/>
</dbReference>
<evidence type="ECO:0000259" key="7">
    <source>
        <dbReference type="Pfam" id="PF02055"/>
    </source>
</evidence>
<dbReference type="Pfam" id="PF02055">
    <property type="entry name" value="Glyco_hydro_30"/>
    <property type="match status" value="1"/>
</dbReference>
<dbReference type="AlphaFoldDB" id="A0AAD7THY5"/>
<comment type="similarity">
    <text evidence="1 4">Belongs to the glycosyl hydrolase 30 family.</text>
</comment>
<dbReference type="Proteomes" id="UP001215151">
    <property type="component" value="Unassembled WGS sequence"/>
</dbReference>
<keyword evidence="3 4" id="KW-0378">Hydrolase</keyword>
<evidence type="ECO:0000256" key="1">
    <source>
        <dbReference type="ARBA" id="ARBA00005382"/>
    </source>
</evidence>
<feature type="signal peptide" evidence="6">
    <location>
        <begin position="1"/>
        <end position="19"/>
    </location>
</feature>
<accession>A0AAD7THY5</accession>
<name>A0AAD7THY5_9APHY</name>
<dbReference type="Gene3D" id="3.20.20.80">
    <property type="entry name" value="Glycosidases"/>
    <property type="match status" value="1"/>
</dbReference>
<evidence type="ECO:0000256" key="5">
    <source>
        <dbReference type="SAM" id="MobiDB-lite"/>
    </source>
</evidence>
<evidence type="ECO:0000313" key="9">
    <source>
        <dbReference type="Proteomes" id="UP001215151"/>
    </source>
</evidence>
<gene>
    <name evidence="8" type="ORF">ONZ51_g12067</name>
</gene>
<dbReference type="InterPro" id="IPR017853">
    <property type="entry name" value="GH"/>
</dbReference>
<dbReference type="InterPro" id="IPR001139">
    <property type="entry name" value="Glyco_hydro_30"/>
</dbReference>
<evidence type="ECO:0000256" key="4">
    <source>
        <dbReference type="RuleBase" id="RU361188"/>
    </source>
</evidence>
<comment type="caution">
    <text evidence="8">The sequence shown here is derived from an EMBL/GenBank/DDBJ whole genome shotgun (WGS) entry which is preliminary data.</text>
</comment>
<dbReference type="SUPFAM" id="SSF51445">
    <property type="entry name" value="(Trans)glycosidases"/>
    <property type="match status" value="1"/>
</dbReference>
<dbReference type="GO" id="GO:0006680">
    <property type="term" value="P:glucosylceramide catabolic process"/>
    <property type="evidence" value="ECO:0007669"/>
    <property type="project" value="TreeGrafter"/>
</dbReference>
<evidence type="ECO:0000256" key="3">
    <source>
        <dbReference type="ARBA" id="ARBA00022801"/>
    </source>
</evidence>
<keyword evidence="9" id="KW-1185">Reference proteome</keyword>
<organism evidence="8 9">
    <name type="scientific">Trametes cubensis</name>
    <dbReference type="NCBI Taxonomy" id="1111947"/>
    <lineage>
        <taxon>Eukaryota</taxon>
        <taxon>Fungi</taxon>
        <taxon>Dikarya</taxon>
        <taxon>Basidiomycota</taxon>
        <taxon>Agaricomycotina</taxon>
        <taxon>Agaricomycetes</taxon>
        <taxon>Polyporales</taxon>
        <taxon>Polyporaceae</taxon>
        <taxon>Trametes</taxon>
    </lineage>
</organism>
<sequence length="613" mass="67298">MINPRSILCMTLLIPLAISQQIYDIWATTWDRSQLFTYTNLAPDPISFVSPSTAGQADIAVNDGAVFQDMVGFGAALSTHMQQLVRLRSDDVDMSALSRLLRAHSQQPQGKLPTPPRAGTHVTDTDARSYGQNQNSATYWSILNTLFDPTDGANAAGLSYLRVPLGASDFSASVYSFDDVAGDTAFNQFNINRAPSYLFSVLRDIQSVNPYLRVNLVPWSPPAWMKDGGSMNGGSLQMQYTGIYANYLLKCLQGFENHGISAYAISIQNEPENSNPTYPTCAMSAGQEAQIGTALRSLMDANGFSGVRIIGYEHNWDDAGGYPVQLMQDAPNAFSGVAFHCYEGTYTQQSAFHNAFPNKEIYFTECSGVYGSDWWQDIKWYMSNLFIGSVSYGSMSGLMWNVALDGQGNPKLPGTDSCSPNCRPVVTISSDGSYTFNQEFYSMAQASKAILPRDVNGPWGQRIGVSVGGGLAADLKVTAFVTGRSNPSDWRRYSLVVLNWADTQNGAWSPTPIKATIDFRGMQATYTFPVGVTTLWCPRDELPEHFVQPSTEMMSTVVASASERSERVAESSITFYAARFLVCANAPKLHGCFLHLYVTTRILNPDDLYRLSD</sequence>
<feature type="region of interest" description="Disordered" evidence="5">
    <location>
        <begin position="104"/>
        <end position="128"/>
    </location>
</feature>
<dbReference type="InterPro" id="IPR033453">
    <property type="entry name" value="Glyco_hydro_30_TIM-barrel"/>
</dbReference>
<proteinExistence type="inferred from homology"/>
<dbReference type="PANTHER" id="PTHR11069:SF23">
    <property type="entry name" value="LYSOSOMAL ACID GLUCOSYLCERAMIDASE"/>
    <property type="match status" value="1"/>
</dbReference>